<feature type="compositionally biased region" description="Polar residues" evidence="1">
    <location>
        <begin position="22"/>
        <end position="34"/>
    </location>
</feature>
<proteinExistence type="predicted"/>
<name>A0A9W7CIW1_9STRA</name>
<dbReference type="Gene3D" id="1.25.10.10">
    <property type="entry name" value="Leucine-rich Repeat Variant"/>
    <property type="match status" value="2"/>
</dbReference>
<dbReference type="GO" id="GO:0019888">
    <property type="term" value="F:protein phosphatase regulator activity"/>
    <property type="evidence" value="ECO:0007669"/>
    <property type="project" value="InterPro"/>
</dbReference>
<organism evidence="2 3">
    <name type="scientific">Triparma retinervis</name>
    <dbReference type="NCBI Taxonomy" id="2557542"/>
    <lineage>
        <taxon>Eukaryota</taxon>
        <taxon>Sar</taxon>
        <taxon>Stramenopiles</taxon>
        <taxon>Ochrophyta</taxon>
        <taxon>Bolidophyceae</taxon>
        <taxon>Parmales</taxon>
        <taxon>Triparmaceae</taxon>
        <taxon>Triparma</taxon>
    </lineage>
</organism>
<reference evidence="2" key="1">
    <citation type="submission" date="2022-07" db="EMBL/GenBank/DDBJ databases">
        <title>Genome analysis of Parmales, a sister group of diatoms, reveals the evolutionary specialization of diatoms from phago-mixotrophs to photoautotrophs.</title>
        <authorList>
            <person name="Ban H."/>
            <person name="Sato S."/>
            <person name="Yoshikawa S."/>
            <person name="Kazumasa Y."/>
            <person name="Nakamura Y."/>
            <person name="Ichinomiya M."/>
            <person name="Saitoh K."/>
            <person name="Sato N."/>
            <person name="Blanc-Mathieu R."/>
            <person name="Endo H."/>
            <person name="Kuwata A."/>
            <person name="Ogata H."/>
        </authorList>
    </citation>
    <scope>NUCLEOTIDE SEQUENCE</scope>
</reference>
<evidence type="ECO:0008006" key="4">
    <source>
        <dbReference type="Google" id="ProtNLM"/>
    </source>
</evidence>
<dbReference type="InterPro" id="IPR011989">
    <property type="entry name" value="ARM-like"/>
</dbReference>
<dbReference type="OrthoDB" id="10264446at2759"/>
<accession>A0A9W7CIW1</accession>
<sequence>MKKFFSRKSSPRSDGEAPAADASSTPTKASTEMTSPPPPSSSSPVIPPPSPLGTPKRSLPIVLEDLPALRDEVPTKREELFRRKLALCSTIFNFNDPESEVNNKDRKRQTLLELVDYVNTPAGQQIFTEAIMSDVVAMVKANLGRSGEVQAKVAKRHVDSKICLILINLFDSEDPRERDYLKTILHRIYGKFMSHRSFIRKNISNVFYKFIYEGDSKHNGIGELLEILGSIINGFAVPLKKEHLTFLSKALLPLHKPSTIQLYHQQLSYCVIQYCEKDPETGVTILRSLMSMWPWSASQKQVLLLN</sequence>
<gene>
    <name evidence="2" type="ORF">TrRE_jg2447</name>
</gene>
<comment type="caution">
    <text evidence="2">The sequence shown here is derived from an EMBL/GenBank/DDBJ whole genome shotgun (WGS) entry which is preliminary data.</text>
</comment>
<feature type="non-terminal residue" evidence="2">
    <location>
        <position position="1"/>
    </location>
</feature>
<protein>
    <recommendedName>
        <fullName evidence="4">Serine/threonine protein phosphatase 2A regulatory subunit</fullName>
    </recommendedName>
</protein>
<evidence type="ECO:0000256" key="1">
    <source>
        <dbReference type="SAM" id="MobiDB-lite"/>
    </source>
</evidence>
<evidence type="ECO:0000313" key="3">
    <source>
        <dbReference type="Proteomes" id="UP001165082"/>
    </source>
</evidence>
<dbReference type="PANTHER" id="PTHR10257">
    <property type="entry name" value="SERINE/THREONINE PROTEIN PHOSPHATASE 2A PP2A REGULATORY SUBUNIT B"/>
    <property type="match status" value="1"/>
</dbReference>
<feature type="compositionally biased region" description="Basic residues" evidence="1">
    <location>
        <begin position="1"/>
        <end position="10"/>
    </location>
</feature>
<feature type="region of interest" description="Disordered" evidence="1">
    <location>
        <begin position="1"/>
        <end position="58"/>
    </location>
</feature>
<dbReference type="InterPro" id="IPR002554">
    <property type="entry name" value="PP2A_B56"/>
</dbReference>
<dbReference type="EMBL" id="BRXZ01000202">
    <property type="protein sequence ID" value="GMI07312.1"/>
    <property type="molecule type" value="Genomic_DNA"/>
</dbReference>
<dbReference type="GO" id="GO:0000159">
    <property type="term" value="C:protein phosphatase type 2A complex"/>
    <property type="evidence" value="ECO:0007669"/>
    <property type="project" value="InterPro"/>
</dbReference>
<dbReference type="InterPro" id="IPR016024">
    <property type="entry name" value="ARM-type_fold"/>
</dbReference>
<dbReference type="Pfam" id="PF01603">
    <property type="entry name" value="B56"/>
    <property type="match status" value="2"/>
</dbReference>
<dbReference type="PANTHER" id="PTHR10257:SF3">
    <property type="entry name" value="SERINE_THREONINE-PROTEIN PHOSPHATASE 2A 56 KDA REGULATORY SUBUNIT GAMMA ISOFORM"/>
    <property type="match status" value="1"/>
</dbReference>
<keyword evidence="3" id="KW-1185">Reference proteome</keyword>
<dbReference type="Proteomes" id="UP001165082">
    <property type="component" value="Unassembled WGS sequence"/>
</dbReference>
<dbReference type="SUPFAM" id="SSF48371">
    <property type="entry name" value="ARM repeat"/>
    <property type="match status" value="1"/>
</dbReference>
<evidence type="ECO:0000313" key="2">
    <source>
        <dbReference type="EMBL" id="GMI07312.1"/>
    </source>
</evidence>
<dbReference type="AlphaFoldDB" id="A0A9W7CIW1"/>
<feature type="compositionally biased region" description="Pro residues" evidence="1">
    <location>
        <begin position="35"/>
        <end position="52"/>
    </location>
</feature>
<dbReference type="GO" id="GO:0007165">
    <property type="term" value="P:signal transduction"/>
    <property type="evidence" value="ECO:0007669"/>
    <property type="project" value="InterPro"/>
</dbReference>